<keyword evidence="6" id="KW-1185">Reference proteome</keyword>
<dbReference type="InterPro" id="IPR001214">
    <property type="entry name" value="SET_dom"/>
</dbReference>
<accession>A0A4P9ZBM4</accession>
<dbReference type="PROSITE" id="PS50280">
    <property type="entry name" value="SET"/>
    <property type="match status" value="1"/>
</dbReference>
<evidence type="ECO:0000256" key="2">
    <source>
        <dbReference type="ARBA" id="ARBA00022679"/>
    </source>
</evidence>
<evidence type="ECO:0000256" key="3">
    <source>
        <dbReference type="ARBA" id="ARBA00022691"/>
    </source>
</evidence>
<keyword evidence="1" id="KW-0489">Methyltransferase</keyword>
<protein>
    <recommendedName>
        <fullName evidence="4">SET domain-containing protein</fullName>
    </recommendedName>
</protein>
<dbReference type="GO" id="GO:0032259">
    <property type="term" value="P:methylation"/>
    <property type="evidence" value="ECO:0007669"/>
    <property type="project" value="UniProtKB-KW"/>
</dbReference>
<organism evidence="5 6">
    <name type="scientific">Metschnikowia bicuspidata</name>
    <dbReference type="NCBI Taxonomy" id="27322"/>
    <lineage>
        <taxon>Eukaryota</taxon>
        <taxon>Fungi</taxon>
        <taxon>Dikarya</taxon>
        <taxon>Ascomycota</taxon>
        <taxon>Saccharomycotina</taxon>
        <taxon>Pichiomycetes</taxon>
        <taxon>Metschnikowiaceae</taxon>
        <taxon>Metschnikowia</taxon>
    </lineage>
</organism>
<name>A0A4P9ZBM4_9ASCO</name>
<dbReference type="PANTHER" id="PTHR13271:SF47">
    <property type="entry name" value="ACTIN-HISTIDINE N-METHYLTRANSFERASE"/>
    <property type="match status" value="1"/>
</dbReference>
<dbReference type="Pfam" id="PF00856">
    <property type="entry name" value="SET"/>
    <property type="match status" value="1"/>
</dbReference>
<sequence length="393" mass="44039">MSPIEEFIRQNSAFLDPGIVVAQSSFGGYGIKASKSLGEGDVVLRVPLYKVLDIHTLLHLRNQLHNHDTLDVAKKVLQAVLRFDFDISETMIIWCHICALVILRNDPGVDLSPVQWVVDYLDVLLSNEILDVNDLLSDSTDALVYEVVRIKANIRMLYEQLLEIHPPAAGVISIEDAFQLFHAVRFRVLEIPCETETGKSATAERPDIGEGAEVTDNNDDFETNVSLVPRLDFANHSFDYNAAFDVDRKSKDVIPRVVTPVDKDEEITICYCPLTDDMAFLMLQTEISKDFDKVAQWLRIPLEIIFETASDGSTRVDQRQTGCGSEIIDALELKTTESIVKCIKATLDKGVPYAESLMLKNYYEAKLNILRAFLSNPKSNCGCKSPNVLKTLQ</sequence>
<dbReference type="AlphaFoldDB" id="A0A4P9ZBM4"/>
<dbReference type="Gene3D" id="3.90.1410.10">
    <property type="entry name" value="set domain protein methyltransferase, domain 1"/>
    <property type="match status" value="1"/>
</dbReference>
<dbReference type="InterPro" id="IPR050600">
    <property type="entry name" value="SETD3_SETD6_MTase"/>
</dbReference>
<feature type="domain" description="SET" evidence="4">
    <location>
        <begin position="17"/>
        <end position="272"/>
    </location>
</feature>
<gene>
    <name evidence="5" type="ORF">METBISCDRAFT_23525</name>
</gene>
<keyword evidence="2" id="KW-0808">Transferase</keyword>
<evidence type="ECO:0000313" key="6">
    <source>
        <dbReference type="Proteomes" id="UP000268321"/>
    </source>
</evidence>
<dbReference type="SUPFAM" id="SSF82199">
    <property type="entry name" value="SET domain"/>
    <property type="match status" value="1"/>
</dbReference>
<proteinExistence type="predicted"/>
<evidence type="ECO:0000256" key="1">
    <source>
        <dbReference type="ARBA" id="ARBA00022603"/>
    </source>
</evidence>
<evidence type="ECO:0000259" key="4">
    <source>
        <dbReference type="PROSITE" id="PS50280"/>
    </source>
</evidence>
<dbReference type="GO" id="GO:0016279">
    <property type="term" value="F:protein-lysine N-methyltransferase activity"/>
    <property type="evidence" value="ECO:0007669"/>
    <property type="project" value="TreeGrafter"/>
</dbReference>
<keyword evidence="3" id="KW-0949">S-adenosyl-L-methionine</keyword>
<dbReference type="OrthoDB" id="441812at2759"/>
<dbReference type="Proteomes" id="UP000268321">
    <property type="component" value="Unassembled WGS sequence"/>
</dbReference>
<evidence type="ECO:0000313" key="5">
    <source>
        <dbReference type="EMBL" id="RKP30247.1"/>
    </source>
</evidence>
<dbReference type="InterPro" id="IPR046341">
    <property type="entry name" value="SET_dom_sf"/>
</dbReference>
<dbReference type="EMBL" id="ML004463">
    <property type="protein sequence ID" value="RKP30247.1"/>
    <property type="molecule type" value="Genomic_DNA"/>
</dbReference>
<reference evidence="6" key="1">
    <citation type="journal article" date="2018" name="Nat. Microbiol.">
        <title>Leveraging single-cell genomics to expand the fungal tree of life.</title>
        <authorList>
            <person name="Ahrendt S.R."/>
            <person name="Quandt C.A."/>
            <person name="Ciobanu D."/>
            <person name="Clum A."/>
            <person name="Salamov A."/>
            <person name="Andreopoulos B."/>
            <person name="Cheng J.F."/>
            <person name="Woyke T."/>
            <person name="Pelin A."/>
            <person name="Henrissat B."/>
            <person name="Reynolds N.K."/>
            <person name="Benny G.L."/>
            <person name="Smith M.E."/>
            <person name="James T.Y."/>
            <person name="Grigoriev I.V."/>
        </authorList>
    </citation>
    <scope>NUCLEOTIDE SEQUENCE [LARGE SCALE GENOMIC DNA]</scope>
    <source>
        <strain evidence="6">Baker2002</strain>
    </source>
</reference>
<dbReference type="PANTHER" id="PTHR13271">
    <property type="entry name" value="UNCHARACTERIZED PUTATIVE METHYLTRANSFERASE"/>
    <property type="match status" value="1"/>
</dbReference>
<dbReference type="CDD" id="cd10527">
    <property type="entry name" value="SET_LSMT"/>
    <property type="match status" value="1"/>
</dbReference>